<dbReference type="Proteomes" id="UP000790787">
    <property type="component" value="Chromosome 24"/>
</dbReference>
<dbReference type="GO" id="GO:0005667">
    <property type="term" value="C:transcription regulator complex"/>
    <property type="evidence" value="ECO:0000318"/>
    <property type="project" value="GO_Central"/>
</dbReference>
<dbReference type="PANTHER" id="PTHR12433:SF11">
    <property type="entry name" value="MEDIATOR OF RNA POLYMERASE II TRANSCRIPTION SUBUNIT 25"/>
    <property type="match status" value="1"/>
</dbReference>
<reference key="1">
    <citation type="journal article" date="2014" name="Nat. Commun.">
        <title>The tobacco genome sequence and its comparison with those of tomato and potato.</title>
        <authorList>
            <person name="Sierro N."/>
            <person name="Battey J.N."/>
            <person name="Ouadi S."/>
            <person name="Bakaher N."/>
            <person name="Bovet L."/>
            <person name="Willig A."/>
            <person name="Goepfert S."/>
            <person name="Peitsch M.C."/>
            <person name="Ivanov N.V."/>
        </authorList>
    </citation>
    <scope>NUCLEOTIDE SEQUENCE [LARGE SCALE GENOMIC DNA]</scope>
    <source>
        <strain>cv. TN90</strain>
    </source>
</reference>
<accession>A0A1S4ABC1</accession>
<dbReference type="STRING" id="4097.A0A1S4ABC1"/>
<dbReference type="AlphaFoldDB" id="A0A1S4ABC1"/>
<sequence length="843" mass="91318">MCKNALGAEKRLLIKQRKASQLEPRLEIRQKRKRGIKESEELKAEVRARTTRGEQQSICRIFGKAHMMEKQLIVAVEGTAAVGPFWQTIISDYLDKMIRSFTKLEPIEKKPSAGNWQLAMVVFAVHGSHGACLVRRSGWTRDIDMFFQWLSAIPFSGGGFNDAAVAESLAEALTMFSSLNGSQTQQNVDWQRHCILIAASNPYPLPTPVYHPHMQNVEQSGNIEAHTANRLSDAETVAKEFPQCSVSLSVICPKQLPKLRAIYNAGKRDPQAADPPIDTSKNPNFLVLISENFIEACAAFNRTGMESSALNQSLVEMDMSSVAPVSAPAATFNPAGSVMSQQPISAGNIPAATINMEPTTVTSVTGPALPHIPTARPTSQLVASLQSASPISVSEEVVPNNEIVNETKPILSGMTQPLHSFSGAAANARILNDVAQAQALVGGTSIGLQSMGETPILSNMMSGGISSSIPAAPTVLSSGQLAVTSMSGLVPLAGTGQIAQNSVSASSVSIAPSMSGNSNLCVSQLLSNIQGGVSAGMHQNVLSGTGAGMPFGQGTLMSTPRMTQQGHPGMQPLSRNNSTEANMPLSQQQTSATLSSAQSNYVKVWEGDLSGQRQGEPVLITRLQGFRIASASKLLAANWPQTMQIDRLITQEHLNNDVRRLIGKAEIVVFWAMDQHVFLGQLQEKKFCAVIQLSSQTMILSVSDKTCRLIGMLFPENMVVFKPQIPSQQLEAQHPRLEQLLLQQSLPLLQQQQPLQQLQQQQRLMPLKRKPNIPLQQQPKIPKLHRQQTPQIQQQQQIPQMQQTEQQQPIIGTCLNQASTGGTRRAQLMSQGQASSRGLPNMP</sequence>
<dbReference type="RefSeq" id="XP_016473900.1">
    <property type="nucleotide sequence ID" value="XM_016618414.1"/>
</dbReference>
<dbReference type="Pfam" id="PF11265">
    <property type="entry name" value="Med25_VWA"/>
    <property type="match status" value="1"/>
</dbReference>
<keyword evidence="5" id="KW-1185">Reference proteome</keyword>
<evidence type="ECO:0000313" key="5">
    <source>
        <dbReference type="Proteomes" id="UP000790787"/>
    </source>
</evidence>
<feature type="region of interest" description="Disordered" evidence="3">
    <location>
        <begin position="561"/>
        <end position="586"/>
    </location>
</feature>
<dbReference type="OrthoDB" id="7690434at2759"/>
<evidence type="ECO:0000313" key="6">
    <source>
        <dbReference type="RefSeq" id="XP_016473900.1"/>
    </source>
</evidence>
<dbReference type="GO" id="GO:0016592">
    <property type="term" value="C:mediator complex"/>
    <property type="evidence" value="ECO:0000318"/>
    <property type="project" value="GO_Central"/>
</dbReference>
<feature type="region of interest" description="Disordered" evidence="3">
    <location>
        <begin position="816"/>
        <end position="843"/>
    </location>
</feature>
<evidence type="ECO:0000256" key="2">
    <source>
        <dbReference type="ARBA" id="ARBA00019694"/>
    </source>
</evidence>
<evidence type="ECO:0000256" key="1">
    <source>
        <dbReference type="ARBA" id="ARBA00009102"/>
    </source>
</evidence>
<dbReference type="KEGG" id="nta:107795738"/>
<dbReference type="GO" id="GO:0045944">
    <property type="term" value="P:positive regulation of transcription by RNA polymerase II"/>
    <property type="evidence" value="ECO:0000318"/>
    <property type="project" value="GO_Central"/>
</dbReference>
<feature type="domain" description="Mediator of RNA polymerase II transcription subunit 25 von Willebrand factor type A" evidence="4">
    <location>
        <begin position="68"/>
        <end position="291"/>
    </location>
</feature>
<organism evidence="7">
    <name type="scientific">Nicotiana tabacum</name>
    <name type="common">Common tobacco</name>
    <dbReference type="NCBI Taxonomy" id="4097"/>
    <lineage>
        <taxon>Eukaryota</taxon>
        <taxon>Viridiplantae</taxon>
        <taxon>Streptophyta</taxon>
        <taxon>Embryophyta</taxon>
        <taxon>Tracheophyta</taxon>
        <taxon>Spermatophyta</taxon>
        <taxon>Magnoliopsida</taxon>
        <taxon>eudicotyledons</taxon>
        <taxon>Gunneridae</taxon>
        <taxon>Pentapetalae</taxon>
        <taxon>asterids</taxon>
        <taxon>lamiids</taxon>
        <taxon>Solanales</taxon>
        <taxon>Solanaceae</taxon>
        <taxon>Nicotianoideae</taxon>
        <taxon>Nicotianeae</taxon>
        <taxon>Nicotiana</taxon>
    </lineage>
</organism>
<reference evidence="6 7" key="2">
    <citation type="submission" date="2025-04" db="UniProtKB">
        <authorList>
            <consortium name="RefSeq"/>
        </authorList>
    </citation>
    <scope>IDENTIFICATION</scope>
</reference>
<dbReference type="RefSeq" id="XP_016473901.1">
    <property type="nucleotide sequence ID" value="XM_016618415.1"/>
</dbReference>
<evidence type="ECO:0000259" key="4">
    <source>
        <dbReference type="Pfam" id="PF11265"/>
    </source>
</evidence>
<protein>
    <recommendedName>
        <fullName evidence="2">Mediator of RNA polymerase II transcription subunit 25</fullName>
    </recommendedName>
</protein>
<dbReference type="GeneID" id="107795738"/>
<name>A0A1S4ABC1_TOBAC</name>
<dbReference type="PaxDb" id="4097-A0A1S4ABC1"/>
<dbReference type="InterPro" id="IPR021419">
    <property type="entry name" value="Mediator_Med25_VWA"/>
</dbReference>
<evidence type="ECO:0000313" key="7">
    <source>
        <dbReference type="RefSeq" id="XP_016473901.1"/>
    </source>
</evidence>
<dbReference type="SMR" id="A0A1S4ABC1"/>
<gene>
    <name evidence="6 7" type="primary">LOC107795738</name>
</gene>
<comment type="similarity">
    <text evidence="1">Belongs to the Mediator complex subunit 25 family.</text>
</comment>
<evidence type="ECO:0000256" key="3">
    <source>
        <dbReference type="SAM" id="MobiDB-lite"/>
    </source>
</evidence>
<proteinExistence type="inferred from homology"/>
<dbReference type="PANTHER" id="PTHR12433">
    <property type="entry name" value="MEDIATOR OF RNA POLYMERASE II TRANSCRIPTION SUBUNIT 25"/>
    <property type="match status" value="1"/>
</dbReference>